<name>A0A8E1VUG3_9PSEU</name>
<feature type="domain" description="HTH tetR-type" evidence="6">
    <location>
        <begin position="41"/>
        <end position="101"/>
    </location>
</feature>
<dbReference type="Gene3D" id="1.10.10.60">
    <property type="entry name" value="Homeodomain-like"/>
    <property type="match status" value="1"/>
</dbReference>
<dbReference type="InterPro" id="IPR041490">
    <property type="entry name" value="KstR2_TetR_C"/>
</dbReference>
<dbReference type="InterPro" id="IPR001387">
    <property type="entry name" value="Cro/C1-type_HTH"/>
</dbReference>
<dbReference type="PRINTS" id="PR00455">
    <property type="entry name" value="HTHTETR"/>
</dbReference>
<accession>A0A8E1VUG3</accession>
<dbReference type="PANTHER" id="PTHR30055">
    <property type="entry name" value="HTH-TYPE TRANSCRIPTIONAL REGULATOR RUTR"/>
    <property type="match status" value="1"/>
</dbReference>
<dbReference type="SUPFAM" id="SSF48498">
    <property type="entry name" value="Tetracyclin repressor-like, C-terminal domain"/>
    <property type="match status" value="1"/>
</dbReference>
<dbReference type="InterPro" id="IPR001647">
    <property type="entry name" value="HTH_TetR"/>
</dbReference>
<evidence type="ECO:0000259" key="6">
    <source>
        <dbReference type="PROSITE" id="PS50977"/>
    </source>
</evidence>
<dbReference type="SUPFAM" id="SSF46689">
    <property type="entry name" value="Homeodomain-like"/>
    <property type="match status" value="1"/>
</dbReference>
<dbReference type="InterPro" id="IPR050109">
    <property type="entry name" value="HTH-type_TetR-like_transc_reg"/>
</dbReference>
<feature type="DNA-binding region" description="H-T-H motif" evidence="4">
    <location>
        <begin position="64"/>
        <end position="83"/>
    </location>
</feature>
<evidence type="ECO:0000256" key="2">
    <source>
        <dbReference type="ARBA" id="ARBA00023125"/>
    </source>
</evidence>
<dbReference type="InterPro" id="IPR009057">
    <property type="entry name" value="Homeodomain-like_sf"/>
</dbReference>
<evidence type="ECO:0000256" key="5">
    <source>
        <dbReference type="SAM" id="MobiDB-lite"/>
    </source>
</evidence>
<dbReference type="GO" id="GO:0000976">
    <property type="term" value="F:transcription cis-regulatory region binding"/>
    <property type="evidence" value="ECO:0007669"/>
    <property type="project" value="TreeGrafter"/>
</dbReference>
<evidence type="ECO:0000256" key="3">
    <source>
        <dbReference type="ARBA" id="ARBA00023163"/>
    </source>
</evidence>
<organism evidence="7 8">
    <name type="scientific">Amycolatopsis echigonensis</name>
    <dbReference type="NCBI Taxonomy" id="2576905"/>
    <lineage>
        <taxon>Bacteria</taxon>
        <taxon>Bacillati</taxon>
        <taxon>Actinomycetota</taxon>
        <taxon>Actinomycetes</taxon>
        <taxon>Pseudonocardiales</taxon>
        <taxon>Pseudonocardiaceae</taxon>
        <taxon>Amycolatopsis</taxon>
    </lineage>
</organism>
<evidence type="ECO:0000313" key="8">
    <source>
        <dbReference type="Proteomes" id="UP000550260"/>
    </source>
</evidence>
<dbReference type="Pfam" id="PF17932">
    <property type="entry name" value="TetR_C_24"/>
    <property type="match status" value="1"/>
</dbReference>
<proteinExistence type="predicted"/>
<protein>
    <submittedName>
        <fullName evidence="7">TetR/AcrR family transcriptional regulator</fullName>
    </submittedName>
</protein>
<dbReference type="GO" id="GO:0003700">
    <property type="term" value="F:DNA-binding transcription factor activity"/>
    <property type="evidence" value="ECO:0007669"/>
    <property type="project" value="TreeGrafter"/>
</dbReference>
<sequence length="234" mass="26377">MAKQSGRPRPIPTRKRRPVAEPATTPAPARKESSRVARRRDRRKAEIVRTATELLSEHGYQGMNLEDVAEQTDIAKATLYHYFSGKDELVAAVLEALTVDVNTRLEAALELVRDQSFLEQIRTLIREQVRILTDTAPEVATVFSWPKAWPDAFDEIIKDSRRRHDAIFRRVVEAGLAAGEFDCPDADVALHCLHGVLNQSSLWIRPSFPAEKKEELREAVVETASRMLSLKQAA</sequence>
<dbReference type="PANTHER" id="PTHR30055:SF234">
    <property type="entry name" value="HTH-TYPE TRANSCRIPTIONAL REGULATOR BETI"/>
    <property type="match status" value="1"/>
</dbReference>
<dbReference type="Pfam" id="PF00440">
    <property type="entry name" value="TetR_N"/>
    <property type="match status" value="1"/>
</dbReference>
<feature type="region of interest" description="Disordered" evidence="5">
    <location>
        <begin position="1"/>
        <end position="43"/>
    </location>
</feature>
<comment type="caution">
    <text evidence="7">The sequence shown here is derived from an EMBL/GenBank/DDBJ whole genome shotgun (WGS) entry which is preliminary data.</text>
</comment>
<evidence type="ECO:0000313" key="7">
    <source>
        <dbReference type="EMBL" id="MBB2498456.1"/>
    </source>
</evidence>
<dbReference type="EMBL" id="JACJHR010000004">
    <property type="protein sequence ID" value="MBB2498456.1"/>
    <property type="molecule type" value="Genomic_DNA"/>
</dbReference>
<dbReference type="CDD" id="cd00093">
    <property type="entry name" value="HTH_XRE"/>
    <property type="match status" value="1"/>
</dbReference>
<reference evidence="7 8" key="1">
    <citation type="submission" date="2020-08" db="EMBL/GenBank/DDBJ databases">
        <title>Amycolatopsis echigonensis JCM 21831.</title>
        <authorList>
            <person name="Tedsree N."/>
            <person name="Kuncharoen N."/>
            <person name="Likhitwitayawuid K."/>
            <person name="Tanasupawat S."/>
        </authorList>
    </citation>
    <scope>NUCLEOTIDE SEQUENCE [LARGE SCALE GENOMIC DNA]</scope>
    <source>
        <strain evidence="7 8">JCM 21831</strain>
    </source>
</reference>
<dbReference type="Proteomes" id="UP000550260">
    <property type="component" value="Unassembled WGS sequence"/>
</dbReference>
<keyword evidence="3" id="KW-0804">Transcription</keyword>
<keyword evidence="1" id="KW-0805">Transcription regulation</keyword>
<dbReference type="InterPro" id="IPR036271">
    <property type="entry name" value="Tet_transcr_reg_TetR-rel_C_sf"/>
</dbReference>
<keyword evidence="2 4" id="KW-0238">DNA-binding</keyword>
<evidence type="ECO:0000256" key="1">
    <source>
        <dbReference type="ARBA" id="ARBA00023015"/>
    </source>
</evidence>
<evidence type="ECO:0000256" key="4">
    <source>
        <dbReference type="PROSITE-ProRule" id="PRU00335"/>
    </source>
</evidence>
<dbReference type="AlphaFoldDB" id="A0A8E1VUG3"/>
<dbReference type="Gene3D" id="1.10.357.10">
    <property type="entry name" value="Tetracycline Repressor, domain 2"/>
    <property type="match status" value="1"/>
</dbReference>
<gene>
    <name evidence="7" type="ORF">H5411_04810</name>
</gene>
<dbReference type="PROSITE" id="PS50977">
    <property type="entry name" value="HTH_TETR_2"/>
    <property type="match status" value="1"/>
</dbReference>